<accession>A0A105V4L9</accession>
<organism evidence="1 2">
    <name type="scientific">Burkholderia territorii</name>
    <dbReference type="NCBI Taxonomy" id="1503055"/>
    <lineage>
        <taxon>Bacteria</taxon>
        <taxon>Pseudomonadati</taxon>
        <taxon>Pseudomonadota</taxon>
        <taxon>Betaproteobacteria</taxon>
        <taxon>Burkholderiales</taxon>
        <taxon>Burkholderiaceae</taxon>
        <taxon>Burkholderia</taxon>
        <taxon>Burkholderia cepacia complex</taxon>
    </lineage>
</organism>
<keyword evidence="2" id="KW-1185">Reference proteome</keyword>
<proteinExistence type="predicted"/>
<name>A0A105V4L9_9BURK</name>
<protein>
    <submittedName>
        <fullName evidence="1">Uncharacterized protein</fullName>
    </submittedName>
</protein>
<evidence type="ECO:0000313" key="2">
    <source>
        <dbReference type="Proteomes" id="UP000062317"/>
    </source>
</evidence>
<gene>
    <name evidence="1" type="ORF">WT27_13365</name>
</gene>
<dbReference type="EMBL" id="LPEQ01000113">
    <property type="protein sequence ID" value="KVV40909.1"/>
    <property type="molecule type" value="Genomic_DNA"/>
</dbReference>
<dbReference type="AlphaFoldDB" id="A0A105V4L9"/>
<comment type="caution">
    <text evidence="1">The sequence shown here is derived from an EMBL/GenBank/DDBJ whole genome shotgun (WGS) entry which is preliminary data.</text>
</comment>
<dbReference type="RefSeq" id="WP_060108230.1">
    <property type="nucleotide sequence ID" value="NZ_LPEQ01000113.1"/>
</dbReference>
<dbReference type="Proteomes" id="UP000062317">
    <property type="component" value="Unassembled WGS sequence"/>
</dbReference>
<evidence type="ECO:0000313" key="1">
    <source>
        <dbReference type="EMBL" id="KVV40909.1"/>
    </source>
</evidence>
<reference evidence="1 2" key="1">
    <citation type="submission" date="2015-11" db="EMBL/GenBank/DDBJ databases">
        <title>Expanding the genomic diversity of Burkholderia species for the development of highly accurate diagnostics.</title>
        <authorList>
            <person name="Sahl J."/>
            <person name="Keim P."/>
            <person name="Wagner D."/>
        </authorList>
    </citation>
    <scope>NUCLEOTIDE SEQUENCE [LARGE SCALE GENOMIC DNA]</scope>
    <source>
        <strain evidence="1 2">MSMB1301WGS</strain>
    </source>
</reference>
<sequence length="265" mass="28755">MTQFLAACKKVHGAEREFVDGLNAFGWHFHPAHVATLQGAQAMAQAHQQTVYVNAWDSDGSGGFDWYPDSVTADRAFEAEKLNCTTYAGHRWTAYRFDLEVPASLSADQITHHIDADLRHYCDTATRKHVVDRSARHYAVTFESAGFTAVDLDGQELGEDEARGYTDVALAEGSLPVGVFAVLHGHIAEDDGQHHGDRKVFVSITLEMAAAIGSTPMAFAPPVGLLTALADRLGVDENGDTAVHLEGNWQCVDVATVEDSSPTHH</sequence>